<feature type="chain" id="PRO_5008676971" evidence="1">
    <location>
        <begin position="21"/>
        <end position="134"/>
    </location>
</feature>
<evidence type="ECO:0000313" key="3">
    <source>
        <dbReference type="EMBL" id="SBT19968.1"/>
    </source>
</evidence>
<evidence type="ECO:0000313" key="2">
    <source>
        <dbReference type="EMBL" id="SBT17642.1"/>
    </source>
</evidence>
<accession>A0A1C3JR41</accession>
<reference evidence="3 4" key="1">
    <citation type="submission" date="2016-06" db="EMBL/GenBank/DDBJ databases">
        <authorList>
            <person name="Rodrigo-Torres L."/>
            <person name="Arahal D.R."/>
        </authorList>
    </citation>
    <scope>NUCLEOTIDE SEQUENCE [LARGE SCALE GENOMIC DNA]</scope>
    <source>
        <strain evidence="3 4">CECT 5116</strain>
    </source>
</reference>
<evidence type="ECO:0000313" key="4">
    <source>
        <dbReference type="Proteomes" id="UP000092840"/>
    </source>
</evidence>
<dbReference type="Proteomes" id="UP000092840">
    <property type="component" value="Unassembled WGS sequence"/>
</dbReference>
<evidence type="ECO:0000256" key="1">
    <source>
        <dbReference type="SAM" id="SignalP"/>
    </source>
</evidence>
<feature type="signal peptide" evidence="1">
    <location>
        <begin position="1"/>
        <end position="20"/>
    </location>
</feature>
<proteinExistence type="predicted"/>
<name>A0A1C3JR41_9GAMM</name>
<dbReference type="Proteomes" id="UP000092871">
    <property type="component" value="Unassembled WGS sequence"/>
</dbReference>
<keyword evidence="1" id="KW-0732">Signal</keyword>
<keyword evidence="4" id="KW-1185">Reference proteome</keyword>
<reference evidence="2 5" key="2">
    <citation type="submission" date="2016-06" db="EMBL/GenBank/DDBJ databases">
        <authorList>
            <person name="Kjaerup R.B."/>
            <person name="Dalgaard T.S."/>
            <person name="Juul-Madsen H.R."/>
        </authorList>
    </citation>
    <scope>NUCLEOTIDE SEQUENCE [LARGE SCALE GENOMIC DNA]</scope>
    <source>
        <strain evidence="2 5">CECT 5115</strain>
    </source>
</reference>
<dbReference type="EMBL" id="FLRA01000012">
    <property type="protein sequence ID" value="SBT17642.1"/>
    <property type="molecule type" value="Genomic_DNA"/>
</dbReference>
<organism evidence="2 5">
    <name type="scientific">Marinomonas gallaica</name>
    <dbReference type="NCBI Taxonomy" id="1806667"/>
    <lineage>
        <taxon>Bacteria</taxon>
        <taxon>Pseudomonadati</taxon>
        <taxon>Pseudomonadota</taxon>
        <taxon>Gammaproteobacteria</taxon>
        <taxon>Oceanospirillales</taxon>
        <taxon>Oceanospirillaceae</taxon>
        <taxon>Marinomonas</taxon>
    </lineage>
</organism>
<sequence length="134" mass="15296">MKSSFSLLLVVFFAAFKVHAGSVEIDPTDSKAFYQLMPVLICHDENYLSCQGDSTPRECIEEMKVFRDSCYKGDMSTEKELRNAMTCVVKRHSKTSTIQEFGEKCGGGIDLNLTKLGRYVEKNYTQEEIRQMLE</sequence>
<protein>
    <submittedName>
        <fullName evidence="2">Uncharacterized protein</fullName>
    </submittedName>
</protein>
<gene>
    <name evidence="2" type="ORF">MGA5115_01758</name>
    <name evidence="3" type="ORF">MGA5116_00551</name>
</gene>
<evidence type="ECO:0000313" key="5">
    <source>
        <dbReference type="Proteomes" id="UP000092871"/>
    </source>
</evidence>
<dbReference type="OrthoDB" id="9998253at2"/>
<dbReference type="EMBL" id="FLRB01000005">
    <property type="protein sequence ID" value="SBT19968.1"/>
    <property type="molecule type" value="Genomic_DNA"/>
</dbReference>
<dbReference type="AlphaFoldDB" id="A0A1C3JR41"/>
<dbReference type="RefSeq" id="WP_067035021.1">
    <property type="nucleotide sequence ID" value="NZ_FLRA01000012.1"/>
</dbReference>